<feature type="region of interest" description="Disordered" evidence="1">
    <location>
        <begin position="382"/>
        <end position="411"/>
    </location>
</feature>
<proteinExistence type="predicted"/>
<feature type="compositionally biased region" description="Low complexity" evidence="1">
    <location>
        <begin position="205"/>
        <end position="224"/>
    </location>
</feature>
<keyword evidence="3" id="KW-1185">Reference proteome</keyword>
<dbReference type="AlphaFoldDB" id="A0A0L6VGR4"/>
<sequence length="594" mass="65111">MNPTGESSHPADAVVDRVTTSDDLKNLDVFGLDNPMLRNDQKSCSVTTPSSPQDSTSLTAFLQSMIPSSHDIFHPQPTLAPSYHQLLQYPNEFSSQQEEPEQVNVNSFPNGRASLQSSTDIFENGTFPSGQIPFEFMPLGAASALTDASPADPMSRLEFLYRLPAYYPNLSLQNGDPESRLSAQLESACVSGLQETMGTRSFVASGLASSQSSQDDASTQQQLSNSAASEGIGPEEMERGEELDRALSSCALVDTHPNTEKMLQFNRMLQQNLSPPSSNKRSRSVALATDGAPKLKRSAHSHATQAECGPPAKRAKPRPFANIHEATLSDLPLKHSSKNSIPKIKPKKKLQRDKIWQPASQLITPARPQILARKKIESNILPPTPDSLQRPGNVCLGSTDDLGSNEQTEKKTRKIESIEKALEALDTLTEYLSEEANTCSFDFADSSGNRTPRSPHQTHPHASLSLVSPQHFFTLGIIITAGVYCIITCQLQAFTLQMGSVHKTIVQSLNINLKKPHTINIRKSLIPKCCFVSKMTNVPAKFLVFTGESFISFTLLANESFICSCDLLRSFARSMRNTRDILFLHDSNAPVMIL</sequence>
<dbReference type="OrthoDB" id="2515071at2759"/>
<feature type="region of interest" description="Disordered" evidence="1">
    <location>
        <begin position="204"/>
        <end position="243"/>
    </location>
</feature>
<evidence type="ECO:0000256" key="1">
    <source>
        <dbReference type="SAM" id="MobiDB-lite"/>
    </source>
</evidence>
<dbReference type="Proteomes" id="UP000037035">
    <property type="component" value="Unassembled WGS sequence"/>
</dbReference>
<feature type="region of interest" description="Disordered" evidence="1">
    <location>
        <begin position="333"/>
        <end position="353"/>
    </location>
</feature>
<evidence type="ECO:0000313" key="2">
    <source>
        <dbReference type="EMBL" id="KNZ59305.1"/>
    </source>
</evidence>
<dbReference type="EMBL" id="LAVV01006572">
    <property type="protein sequence ID" value="KNZ59305.1"/>
    <property type="molecule type" value="Genomic_DNA"/>
</dbReference>
<dbReference type="VEuPathDB" id="FungiDB:VP01_1761g1"/>
<evidence type="ECO:0000313" key="3">
    <source>
        <dbReference type="Proteomes" id="UP000037035"/>
    </source>
</evidence>
<feature type="region of interest" description="Disordered" evidence="1">
    <location>
        <begin position="272"/>
        <end position="317"/>
    </location>
</feature>
<name>A0A0L6VGR4_9BASI</name>
<accession>A0A0L6VGR4</accession>
<organism evidence="2 3">
    <name type="scientific">Puccinia sorghi</name>
    <dbReference type="NCBI Taxonomy" id="27349"/>
    <lineage>
        <taxon>Eukaryota</taxon>
        <taxon>Fungi</taxon>
        <taxon>Dikarya</taxon>
        <taxon>Basidiomycota</taxon>
        <taxon>Pucciniomycotina</taxon>
        <taxon>Pucciniomycetes</taxon>
        <taxon>Pucciniales</taxon>
        <taxon>Pucciniaceae</taxon>
        <taxon>Puccinia</taxon>
    </lineage>
</organism>
<protein>
    <submittedName>
        <fullName evidence="2">Uncharacterized protein</fullName>
    </submittedName>
</protein>
<comment type="caution">
    <text evidence="2">The sequence shown here is derived from an EMBL/GenBank/DDBJ whole genome shotgun (WGS) entry which is preliminary data.</text>
</comment>
<gene>
    <name evidence="2" type="ORF">VP01_1761g1</name>
</gene>
<reference evidence="2 3" key="1">
    <citation type="submission" date="2015-08" db="EMBL/GenBank/DDBJ databases">
        <title>Next Generation Sequencing and Analysis of the Genome of Puccinia sorghi L Schw, the Causal Agent of Maize Common Rust.</title>
        <authorList>
            <person name="Rochi L."/>
            <person name="Burguener G."/>
            <person name="Darino M."/>
            <person name="Turjanski A."/>
            <person name="Kreff E."/>
            <person name="Dieguez M.J."/>
            <person name="Sacco F."/>
        </authorList>
    </citation>
    <scope>NUCLEOTIDE SEQUENCE [LARGE SCALE GENOMIC DNA]</scope>
    <source>
        <strain evidence="2 3">RO10H11247</strain>
    </source>
</reference>